<comment type="similarity">
    <text evidence="9">Belongs to the acireductone dioxygenase (ARD) family.</text>
</comment>
<dbReference type="GO" id="GO:0019509">
    <property type="term" value="P:L-methionine salvage from methylthioadenosine"/>
    <property type="evidence" value="ECO:0007669"/>
    <property type="project" value="UniProtKB-UniRule"/>
</dbReference>
<dbReference type="EMBL" id="LN854557">
    <property type="protein sequence ID" value="CRL43919.1"/>
    <property type="molecule type" value="Genomic_DNA"/>
</dbReference>
<dbReference type="EC" id="1.13.11.54" evidence="9"/>
<organism evidence="10 11">
    <name type="scientific">Sodalis glossinidius (strain morsitans)</name>
    <dbReference type="NCBI Taxonomy" id="343509"/>
    <lineage>
        <taxon>Bacteria</taxon>
        <taxon>Pseudomonadati</taxon>
        <taxon>Pseudomonadota</taxon>
        <taxon>Gammaproteobacteria</taxon>
        <taxon>Enterobacterales</taxon>
        <taxon>Bruguierivoracaceae</taxon>
        <taxon>Sodalis</taxon>
    </lineage>
</organism>
<comment type="function">
    <text evidence="9">Catalyzes 2 different reactions between oxygene and the acireductone 1,2-dihydroxy-3-keto-5-methylthiopentene (DHK-MTPene) depending upon the metal bound in the active site. Fe-containing acireductone dioxygenase (Fe-ARD) produces formate and 2-keto-4-methylthiobutyrate (KMTB), the alpha-ketoacid precursor of methionine in the methionine recycle pathway. Ni-containing acireductone dioxygenase (Ni-ARD) produces methylthiopropionate, carbon monoxide and formate, and does not lie on the methionine recycle pathway.</text>
</comment>
<dbReference type="UniPathway" id="UPA00904">
    <property type="reaction ID" value="UER00878"/>
</dbReference>
<comment type="subunit">
    <text evidence="9">Monomer.</text>
</comment>
<evidence type="ECO:0000256" key="1">
    <source>
        <dbReference type="ARBA" id="ARBA00000428"/>
    </source>
</evidence>
<dbReference type="KEGG" id="sgl:SG0273"/>
<sequence length="181" mass="20553">MRALTIYSDTDATAPRWQSHEGDAIQRELNAIGVRFERWQTDRELGANPDADTVIAAYQDAIDRLVAEKGYQSWDVISMRPDNPQRETLRTKFLAEHTHGEDEVRFLVEGAGLFCLHVQGKIYQILCEKNDLISVPAGTAHWFDMGEAPSFTAIRVFDNPEGWIARFTGDAIADEYPRLVR</sequence>
<dbReference type="GO" id="GO:0016151">
    <property type="term" value="F:nickel cation binding"/>
    <property type="evidence" value="ECO:0007669"/>
    <property type="project" value="UniProtKB-UniRule"/>
</dbReference>
<dbReference type="InterPro" id="IPR011051">
    <property type="entry name" value="RmlC_Cupin_sf"/>
</dbReference>
<evidence type="ECO:0000256" key="5">
    <source>
        <dbReference type="ARBA" id="ARBA00022964"/>
    </source>
</evidence>
<dbReference type="GO" id="GO:0019284">
    <property type="term" value="P:L-methionine salvage from S-adenosylmethionine"/>
    <property type="evidence" value="ECO:0007669"/>
    <property type="project" value="InterPro"/>
</dbReference>
<keyword evidence="3 9" id="KW-0028">Amino-acid biosynthesis</keyword>
<comment type="cofactor">
    <cofactor evidence="9">
        <name>Ni(2+)</name>
        <dbReference type="ChEBI" id="CHEBI:49786"/>
    </cofactor>
    <text evidence="9">Binds 1 nickel ion per monomer.</text>
</comment>
<keyword evidence="7 9" id="KW-0408">Iron</keyword>
<dbReference type="GO" id="GO:0010308">
    <property type="term" value="F:acireductone dioxygenase (Ni2+-requiring) activity"/>
    <property type="evidence" value="ECO:0007669"/>
    <property type="project" value="UniProtKB-UniRule"/>
</dbReference>
<dbReference type="CDD" id="cd02232">
    <property type="entry name" value="cupin_ARD"/>
    <property type="match status" value="1"/>
</dbReference>
<name>A0A193QFG8_SODGM</name>
<evidence type="ECO:0000313" key="10">
    <source>
        <dbReference type="EMBL" id="CRL43919.1"/>
    </source>
</evidence>
<dbReference type="InterPro" id="IPR014710">
    <property type="entry name" value="RmlC-like_jellyroll"/>
</dbReference>
<dbReference type="OrthoDB" id="9795636at2"/>
<feature type="binding site" evidence="9">
    <location>
        <position position="141"/>
    </location>
    <ligand>
        <name>Fe(2+)</name>
        <dbReference type="ChEBI" id="CHEBI:29033"/>
    </ligand>
</feature>
<dbReference type="PANTHER" id="PTHR23418">
    <property type="entry name" value="ACIREDUCTONE DIOXYGENASE"/>
    <property type="match status" value="1"/>
</dbReference>
<evidence type="ECO:0000313" key="11">
    <source>
        <dbReference type="Proteomes" id="UP000245838"/>
    </source>
</evidence>
<evidence type="ECO:0000256" key="8">
    <source>
        <dbReference type="ARBA" id="ARBA00023167"/>
    </source>
</evidence>
<dbReference type="GO" id="GO:0010309">
    <property type="term" value="F:acireductone dioxygenase [iron(II)-requiring] activity"/>
    <property type="evidence" value="ECO:0007669"/>
    <property type="project" value="UniProtKB-UniRule"/>
</dbReference>
<keyword evidence="8 9" id="KW-0486">Methionine biosynthesis</keyword>
<evidence type="ECO:0000256" key="2">
    <source>
        <dbReference type="ARBA" id="ARBA00022596"/>
    </source>
</evidence>
<dbReference type="Proteomes" id="UP000245838">
    <property type="component" value="Chromosome sggmmb4_Chromosome"/>
</dbReference>
<gene>
    <name evidence="9 10" type="primary">mtnD</name>
    <name evidence="10" type="ORF">SGGMMB4_00667</name>
</gene>
<evidence type="ECO:0000256" key="4">
    <source>
        <dbReference type="ARBA" id="ARBA00022723"/>
    </source>
</evidence>
<feature type="site" description="May play a role in metal incorporation in vivo" evidence="9">
    <location>
        <position position="96"/>
    </location>
</feature>
<comment type="catalytic activity">
    <reaction evidence="9">
        <text>1,2-dihydroxy-5-(methylsulfanyl)pent-1-en-3-one + O2 = 3-(methylsulfanyl)propanoate + CO + formate + 2 H(+)</text>
        <dbReference type="Rhea" id="RHEA:14161"/>
        <dbReference type="ChEBI" id="CHEBI:15378"/>
        <dbReference type="ChEBI" id="CHEBI:15379"/>
        <dbReference type="ChEBI" id="CHEBI:15740"/>
        <dbReference type="ChEBI" id="CHEBI:17245"/>
        <dbReference type="ChEBI" id="CHEBI:49016"/>
        <dbReference type="ChEBI" id="CHEBI:49252"/>
        <dbReference type="EC" id="1.13.11.53"/>
    </reaction>
</comment>
<feature type="binding site" evidence="9">
    <location>
        <position position="103"/>
    </location>
    <ligand>
        <name>Ni(2+)</name>
        <dbReference type="ChEBI" id="CHEBI:49786"/>
    </ligand>
</feature>
<comment type="pathway">
    <text evidence="9">Amino-acid biosynthesis; L-methionine biosynthesis via salvage pathway; L-methionine from S-methyl-5-thio-alpha-D-ribose 1-phosphate: step 5/6.</text>
</comment>
<dbReference type="Pfam" id="PF03079">
    <property type="entry name" value="ARD"/>
    <property type="match status" value="1"/>
</dbReference>
<keyword evidence="4 9" id="KW-0479">Metal-binding</keyword>
<evidence type="ECO:0000256" key="9">
    <source>
        <dbReference type="HAMAP-Rule" id="MF_01682"/>
    </source>
</evidence>
<feature type="binding site" evidence="9">
    <location>
        <position position="103"/>
    </location>
    <ligand>
        <name>Fe(2+)</name>
        <dbReference type="ChEBI" id="CHEBI:29033"/>
    </ligand>
</feature>
<feature type="binding site" evidence="9">
    <location>
        <position position="97"/>
    </location>
    <ligand>
        <name>Fe(2+)</name>
        <dbReference type="ChEBI" id="CHEBI:29033"/>
    </ligand>
</feature>
<dbReference type="InterPro" id="IPR004313">
    <property type="entry name" value="ARD"/>
</dbReference>
<dbReference type="EC" id="1.13.11.53" evidence="9"/>
<evidence type="ECO:0000256" key="3">
    <source>
        <dbReference type="ARBA" id="ARBA00022605"/>
    </source>
</evidence>
<feature type="binding site" evidence="9">
    <location>
        <position position="97"/>
    </location>
    <ligand>
        <name>Ni(2+)</name>
        <dbReference type="ChEBI" id="CHEBI:49786"/>
    </ligand>
</feature>
<evidence type="ECO:0000256" key="7">
    <source>
        <dbReference type="ARBA" id="ARBA00023004"/>
    </source>
</evidence>
<keyword evidence="5 9" id="KW-0223">Dioxygenase</keyword>
<dbReference type="AlphaFoldDB" id="A0A193QFG8"/>
<dbReference type="InterPro" id="IPR023956">
    <property type="entry name" value="ARD_bac"/>
</dbReference>
<dbReference type="PANTHER" id="PTHR23418:SF0">
    <property type="entry name" value="ACIREDUCTONE DIOXYGENASE"/>
    <property type="match status" value="1"/>
</dbReference>
<feature type="site" description="May play a role in transmitting local conformational changes" evidence="9">
    <location>
        <position position="102"/>
    </location>
</feature>
<feature type="binding site" evidence="9">
    <location>
        <position position="141"/>
    </location>
    <ligand>
        <name>Ni(2+)</name>
        <dbReference type="ChEBI" id="CHEBI:49786"/>
    </ligand>
</feature>
<keyword evidence="2 9" id="KW-0533">Nickel</keyword>
<feature type="binding site" evidence="9">
    <location>
        <position position="99"/>
    </location>
    <ligand>
        <name>Fe(2+)</name>
        <dbReference type="ChEBI" id="CHEBI:29033"/>
    </ligand>
</feature>
<reference evidence="10 11" key="1">
    <citation type="submission" date="2015-05" db="EMBL/GenBank/DDBJ databases">
        <authorList>
            <person name="Goodhead I."/>
        </authorList>
    </citation>
    <scope>NUCLEOTIDE SEQUENCE [LARGE SCALE GENOMIC DNA]</scope>
    <source>
        <strain evidence="11">morsitans</strain>
    </source>
</reference>
<keyword evidence="6 9" id="KW-0560">Oxidoreductase</keyword>
<accession>A0A193QFG8</accession>
<feature type="site" description="Important to generate the dianion" evidence="9">
    <location>
        <position position="105"/>
    </location>
</feature>
<dbReference type="SUPFAM" id="SSF51182">
    <property type="entry name" value="RmlC-like cupins"/>
    <property type="match status" value="1"/>
</dbReference>
<comment type="catalytic activity">
    <reaction evidence="1 9">
        <text>1,2-dihydroxy-5-(methylsulfanyl)pent-1-en-3-one + O2 = 4-methylsulfanyl-2-oxobutanoate + formate + 2 H(+)</text>
        <dbReference type="Rhea" id="RHEA:24504"/>
        <dbReference type="ChEBI" id="CHEBI:15378"/>
        <dbReference type="ChEBI" id="CHEBI:15379"/>
        <dbReference type="ChEBI" id="CHEBI:15740"/>
        <dbReference type="ChEBI" id="CHEBI:16723"/>
        <dbReference type="ChEBI" id="CHEBI:49252"/>
        <dbReference type="EC" id="1.13.11.54"/>
    </reaction>
</comment>
<dbReference type="GO" id="GO:0005506">
    <property type="term" value="F:iron ion binding"/>
    <property type="evidence" value="ECO:0007669"/>
    <property type="project" value="UniProtKB-UniRule"/>
</dbReference>
<protein>
    <recommendedName>
        <fullName evidence="9">Acireductone dioxygenase</fullName>
    </recommendedName>
    <alternativeName>
        <fullName evidence="9">1,2-dihydroxy-3-keto-5-methylthiopentene dioxygenase</fullName>
        <shortName evidence="9">DHK-MTPene dioxygenase</shortName>
    </alternativeName>
    <alternativeName>
        <fullName evidence="9">Acireductone dioxygenase (Fe(2+)-requiring)</fullName>
        <shortName evidence="9">ARD'</shortName>
        <shortName evidence="9">Fe-ARD</shortName>
        <ecNumber evidence="9">1.13.11.54</ecNumber>
    </alternativeName>
    <alternativeName>
        <fullName evidence="9">Acireductone dioxygenase (Ni(2+)-requiring)</fullName>
        <shortName evidence="9">ARD</shortName>
        <shortName evidence="9">Ni-ARD</shortName>
        <ecNumber evidence="9">1.13.11.53</ecNumber>
    </alternativeName>
</protein>
<evidence type="ECO:0000256" key="6">
    <source>
        <dbReference type="ARBA" id="ARBA00023002"/>
    </source>
</evidence>
<feature type="binding site" evidence="9">
    <location>
        <position position="99"/>
    </location>
    <ligand>
        <name>Ni(2+)</name>
        <dbReference type="ChEBI" id="CHEBI:49786"/>
    </ligand>
</feature>
<comment type="cofactor">
    <cofactor evidence="9">
        <name>Fe(2+)</name>
        <dbReference type="ChEBI" id="CHEBI:29033"/>
    </cofactor>
    <text evidence="9">Binds 1 Fe(2+) cation per monomer.</text>
</comment>
<dbReference type="RefSeq" id="WP_011410136.1">
    <property type="nucleotide sequence ID" value="NC_007712.1"/>
</dbReference>
<dbReference type="Gene3D" id="2.60.120.10">
    <property type="entry name" value="Jelly Rolls"/>
    <property type="match status" value="1"/>
</dbReference>
<proteinExistence type="inferred from homology"/>
<dbReference type="SMR" id="A0A193QFG8"/>
<dbReference type="HAMAP" id="MF_01682">
    <property type="entry name" value="Salvage_MtnD"/>
    <property type="match status" value="1"/>
</dbReference>